<dbReference type="EMBL" id="JBHTGP010000018">
    <property type="protein sequence ID" value="MFD0689752.1"/>
    <property type="molecule type" value="Genomic_DNA"/>
</dbReference>
<reference evidence="2" key="1">
    <citation type="journal article" date="2019" name="Int. J. Syst. Evol. Microbiol.">
        <title>The Global Catalogue of Microorganisms (GCM) 10K type strain sequencing project: providing services to taxonomists for standard genome sequencing and annotation.</title>
        <authorList>
            <consortium name="The Broad Institute Genomics Platform"/>
            <consortium name="The Broad Institute Genome Sequencing Center for Infectious Disease"/>
            <person name="Wu L."/>
            <person name="Ma J."/>
        </authorList>
    </citation>
    <scope>NUCLEOTIDE SEQUENCE [LARGE SCALE GENOMIC DNA]</scope>
    <source>
        <strain evidence="2">JCM 9371</strain>
    </source>
</reference>
<dbReference type="InterPro" id="IPR041881">
    <property type="entry name" value="PqqD_sf"/>
</dbReference>
<dbReference type="RefSeq" id="WP_131760279.1">
    <property type="nucleotide sequence ID" value="NZ_CAACUY010000109.1"/>
</dbReference>
<name>A0ABW2XXL0_9ACTN</name>
<organism evidence="1 2">
    <name type="scientific">Actinomadura fibrosa</name>
    <dbReference type="NCBI Taxonomy" id="111802"/>
    <lineage>
        <taxon>Bacteria</taxon>
        <taxon>Bacillati</taxon>
        <taxon>Actinomycetota</taxon>
        <taxon>Actinomycetes</taxon>
        <taxon>Streptosporangiales</taxon>
        <taxon>Thermomonosporaceae</taxon>
        <taxon>Actinomadura</taxon>
    </lineage>
</organism>
<dbReference type="InterPro" id="IPR008792">
    <property type="entry name" value="PQQD"/>
</dbReference>
<dbReference type="Gene3D" id="1.10.10.1150">
    <property type="entry name" value="Coenzyme PQQ synthesis protein D (PqqD)"/>
    <property type="match status" value="1"/>
</dbReference>
<comment type="caution">
    <text evidence="1">The sequence shown here is derived from an EMBL/GenBank/DDBJ whole genome shotgun (WGS) entry which is preliminary data.</text>
</comment>
<accession>A0ABW2XXL0</accession>
<evidence type="ECO:0000313" key="2">
    <source>
        <dbReference type="Proteomes" id="UP001597063"/>
    </source>
</evidence>
<proteinExistence type="predicted"/>
<dbReference type="Pfam" id="PF05402">
    <property type="entry name" value="PqqD"/>
    <property type="match status" value="1"/>
</dbReference>
<dbReference type="Proteomes" id="UP001597063">
    <property type="component" value="Unassembled WGS sequence"/>
</dbReference>
<dbReference type="NCBIfam" id="NF033530">
    <property type="entry name" value="lasso_PqqD_Strm"/>
    <property type="match status" value="1"/>
</dbReference>
<keyword evidence="2" id="KW-1185">Reference proteome</keyword>
<evidence type="ECO:0000313" key="1">
    <source>
        <dbReference type="EMBL" id="MFD0689752.1"/>
    </source>
</evidence>
<gene>
    <name evidence="1" type="ORF">ACFQZM_35055</name>
</gene>
<protein>
    <submittedName>
        <fullName evidence="1">Lasso peptide biosynthesis PqqD family chaperone</fullName>
    </submittedName>
</protein>
<sequence length="87" mass="9530">MAQVFRLSGDIARTATEYGEVLLDERRGRYFRLSRTAAVIVGLLEDGGDVPGTARELHERYGIAEDRARADIAGLLARLRDLGLVAS</sequence>